<name>A0ABP1EZS7_9FLAO</name>
<evidence type="ECO:0000313" key="2">
    <source>
        <dbReference type="Proteomes" id="UP001497527"/>
    </source>
</evidence>
<accession>A0ABP1EZS7</accession>
<reference evidence="1 2" key="1">
    <citation type="submission" date="2024-05" db="EMBL/GenBank/DDBJ databases">
        <authorList>
            <person name="Duchaud E."/>
        </authorList>
    </citation>
    <scope>NUCLEOTIDE SEQUENCE [LARGE SCALE GENOMIC DNA]</scope>
    <source>
        <strain evidence="1">Ena-SAMPLE-TAB-13-05-2024-13:56:06:370-140308</strain>
    </source>
</reference>
<dbReference type="RefSeq" id="WP_348715118.1">
    <property type="nucleotide sequence ID" value="NZ_CAXJIO010000010.1"/>
</dbReference>
<comment type="caution">
    <text evidence="1">The sequence shown here is derived from an EMBL/GenBank/DDBJ whole genome shotgun (WGS) entry which is preliminary data.</text>
</comment>
<protein>
    <submittedName>
        <fullName evidence="1">Uncharacterized protein</fullName>
    </submittedName>
</protein>
<dbReference type="EMBL" id="CAXJIO010000010">
    <property type="protein sequence ID" value="CAL2101730.1"/>
    <property type="molecule type" value="Genomic_DNA"/>
</dbReference>
<keyword evidence="2" id="KW-1185">Reference proteome</keyword>
<organism evidence="1 2">
    <name type="scientific">Tenacibaculum polynesiense</name>
    <dbReference type="NCBI Taxonomy" id="3137857"/>
    <lineage>
        <taxon>Bacteria</taxon>
        <taxon>Pseudomonadati</taxon>
        <taxon>Bacteroidota</taxon>
        <taxon>Flavobacteriia</taxon>
        <taxon>Flavobacteriales</taxon>
        <taxon>Flavobacteriaceae</taxon>
        <taxon>Tenacibaculum</taxon>
    </lineage>
</organism>
<sequence>MGRWMEGLNKDNEVIMALAPNFLIYSSRAMPKKMKADFPRLTDLYITSNKWIDELQSFEGEELIALKFEIEKLENILSFKEYISGVDSERVLKNWISEEYQLQDILIDIEHLKSFFNQAINEKLEVKIYL</sequence>
<evidence type="ECO:0000313" key="1">
    <source>
        <dbReference type="EMBL" id="CAL2101730.1"/>
    </source>
</evidence>
<proteinExistence type="predicted"/>
<dbReference type="Proteomes" id="UP001497527">
    <property type="component" value="Unassembled WGS sequence"/>
</dbReference>
<gene>
    <name evidence="1" type="ORF">T190423A01A_10293</name>
</gene>